<accession>C0DU74</accession>
<sequence>MIDGTGKKNARCWIGREMVLYQENMADSSVVLSGSLNCTV</sequence>
<dbReference type="Proteomes" id="UP000005837">
    <property type="component" value="Unassembled WGS sequence"/>
</dbReference>
<evidence type="ECO:0000313" key="2">
    <source>
        <dbReference type="Proteomes" id="UP000005837"/>
    </source>
</evidence>
<proteinExistence type="predicted"/>
<reference evidence="1 2" key="1">
    <citation type="submission" date="2009-01" db="EMBL/GenBank/DDBJ databases">
        <authorList>
            <person name="Fulton L."/>
            <person name="Clifton S."/>
            <person name="Chinwalla A.T."/>
            <person name="Mitreva M."/>
            <person name="Sodergren E."/>
            <person name="Weinstock G."/>
            <person name="Clifton S."/>
            <person name="Dooling D.J."/>
            <person name="Fulton B."/>
            <person name="Minx P."/>
            <person name="Pepin K.H."/>
            <person name="Johnson M."/>
            <person name="Bhonagiri V."/>
            <person name="Nash W.E."/>
            <person name="Mardis E.R."/>
            <person name="Wilson R.K."/>
        </authorList>
    </citation>
    <scope>NUCLEOTIDE SEQUENCE [LARGE SCALE GENOMIC DNA]</scope>
    <source>
        <strain evidence="1 2">ATCC 23834</strain>
    </source>
</reference>
<protein>
    <submittedName>
        <fullName evidence="1">Uncharacterized protein</fullName>
    </submittedName>
</protein>
<name>C0DU74_EIKCO</name>
<organism evidence="1 2">
    <name type="scientific">Eikenella corrodens ATCC 23834</name>
    <dbReference type="NCBI Taxonomy" id="546274"/>
    <lineage>
        <taxon>Bacteria</taxon>
        <taxon>Pseudomonadati</taxon>
        <taxon>Pseudomonadota</taxon>
        <taxon>Betaproteobacteria</taxon>
        <taxon>Neisseriales</taxon>
        <taxon>Neisseriaceae</taxon>
        <taxon>Eikenella</taxon>
    </lineage>
</organism>
<gene>
    <name evidence="1" type="ORF">EIKCOROL_00905</name>
</gene>
<dbReference type="AlphaFoldDB" id="C0DU74"/>
<evidence type="ECO:0000313" key="1">
    <source>
        <dbReference type="EMBL" id="EEG24272.1"/>
    </source>
</evidence>
<dbReference type="HOGENOM" id="CLU_3288838_0_0_4"/>
<dbReference type="EMBL" id="ACEA01000017">
    <property type="protein sequence ID" value="EEG24272.1"/>
    <property type="molecule type" value="Genomic_DNA"/>
</dbReference>
<comment type="caution">
    <text evidence="1">The sequence shown here is derived from an EMBL/GenBank/DDBJ whole genome shotgun (WGS) entry which is preliminary data.</text>
</comment>